<dbReference type="HOGENOM" id="CLU_005126_7_1_5"/>
<organism evidence="12 13">
    <name type="scientific">Candidatus Phaeomarinibacter ectocarpi</name>
    <dbReference type="NCBI Taxonomy" id="1458461"/>
    <lineage>
        <taxon>Bacteria</taxon>
        <taxon>Pseudomonadati</taxon>
        <taxon>Pseudomonadota</taxon>
        <taxon>Alphaproteobacteria</taxon>
        <taxon>Hyphomicrobiales</taxon>
        <taxon>Parvibaculaceae</taxon>
        <taxon>Candidatus Phaeomarinibacter</taxon>
    </lineage>
</organism>
<evidence type="ECO:0000256" key="6">
    <source>
        <dbReference type="ARBA" id="ARBA00023053"/>
    </source>
</evidence>
<sequence>MEALAGLFVVFVVARLFGEGAERVGQPAAVGELLAGLLIGLTLALLGAFGGLAADISRVVHLDSELIQLVAEAGIFFLLLSAGIDMKPTQIAANSTTSFLVAVGGAVVPLAAGTWLAWVFLPETEMRAVQAAFVGVALAITAIPTTVRVLAEMGLLSTRLGQTMVAAAIFDDVIGLVLLAVITALIATGEVPSILEFVLMLAKAAAFFVVTGLLGAHVYPRISRRLHVLQIASAEFAILMAVALGYGVLAEVFGMHWIIGVFMAGLFFEPARVGTRPYAGMKIMTGGITAGFLGPVFFASIGLAVDLTAVVHAPMFLAALVALAIAGKLIGAGVPARLMGFTTREASAIGMGMSSRGAVELVVISIAVEHGLFAVGATDRVVAAMPSALVLMAIATTLIAPIALGVLLRPKKR</sequence>
<evidence type="ECO:0000256" key="7">
    <source>
        <dbReference type="ARBA" id="ARBA00023065"/>
    </source>
</evidence>
<dbReference type="STRING" id="1458461.BN1012_Phect1336"/>
<accession>X5MLK0</accession>
<dbReference type="GO" id="GO:0016020">
    <property type="term" value="C:membrane"/>
    <property type="evidence" value="ECO:0007669"/>
    <property type="project" value="UniProtKB-SubCell"/>
</dbReference>
<dbReference type="GO" id="GO:0006814">
    <property type="term" value="P:sodium ion transport"/>
    <property type="evidence" value="ECO:0007669"/>
    <property type="project" value="UniProtKB-KW"/>
</dbReference>
<evidence type="ECO:0000256" key="1">
    <source>
        <dbReference type="ARBA" id="ARBA00004141"/>
    </source>
</evidence>
<keyword evidence="2" id="KW-0813">Transport</keyword>
<evidence type="ECO:0000259" key="11">
    <source>
        <dbReference type="Pfam" id="PF00999"/>
    </source>
</evidence>
<dbReference type="Gene3D" id="1.20.1530.20">
    <property type="match status" value="1"/>
</dbReference>
<feature type="transmembrane region" description="Helical" evidence="10">
    <location>
        <begin position="357"/>
        <end position="377"/>
    </location>
</feature>
<feature type="transmembrane region" description="Helical" evidence="10">
    <location>
        <begin position="236"/>
        <end position="268"/>
    </location>
</feature>
<keyword evidence="8 10" id="KW-0472">Membrane</keyword>
<feature type="transmembrane region" description="Helical" evidence="10">
    <location>
        <begin position="383"/>
        <end position="408"/>
    </location>
</feature>
<reference evidence="12 13" key="1">
    <citation type="journal article" date="2014" name="Front. Genet.">
        <title>Genome and metabolic network of "Candidatus Phaeomarinobacter ectocarpi" Ec32, a new candidate genus of Alphaproteobacteria frequently associated with brown algae.</title>
        <authorList>
            <person name="Dittami S.M."/>
            <person name="Barbeyron T."/>
            <person name="Boyen C."/>
            <person name="Cambefort J."/>
            <person name="Collet G."/>
            <person name="Delage L."/>
            <person name="Gobet A."/>
            <person name="Groisillier A."/>
            <person name="Leblanc C."/>
            <person name="Michel G."/>
            <person name="Scornet D."/>
            <person name="Siegel A."/>
            <person name="Tapia J.E."/>
            <person name="Tonon T."/>
        </authorList>
    </citation>
    <scope>NUCLEOTIDE SEQUENCE [LARGE SCALE GENOMIC DNA]</scope>
    <source>
        <strain evidence="12 13">Ec32</strain>
    </source>
</reference>
<keyword evidence="9" id="KW-0739">Sodium transport</keyword>
<protein>
    <submittedName>
        <fullName evidence="12">Na+/H+ antiporter</fullName>
    </submittedName>
</protein>
<dbReference type="InterPro" id="IPR038770">
    <property type="entry name" value="Na+/solute_symporter_sf"/>
</dbReference>
<feature type="transmembrane region" description="Helical" evidence="10">
    <location>
        <begin position="163"/>
        <end position="187"/>
    </location>
</feature>
<keyword evidence="3" id="KW-0050">Antiport</keyword>
<dbReference type="GO" id="GO:1902600">
    <property type="term" value="P:proton transmembrane transport"/>
    <property type="evidence" value="ECO:0007669"/>
    <property type="project" value="InterPro"/>
</dbReference>
<feature type="transmembrane region" description="Helical" evidence="10">
    <location>
        <begin position="99"/>
        <end position="121"/>
    </location>
</feature>
<evidence type="ECO:0000313" key="13">
    <source>
        <dbReference type="Proteomes" id="UP000032160"/>
    </source>
</evidence>
<keyword evidence="4 10" id="KW-0812">Transmembrane</keyword>
<keyword evidence="6" id="KW-0915">Sodium</keyword>
<dbReference type="InterPro" id="IPR006153">
    <property type="entry name" value="Cation/H_exchanger_TM"/>
</dbReference>
<feature type="transmembrane region" description="Helical" evidence="10">
    <location>
        <begin position="34"/>
        <end position="54"/>
    </location>
</feature>
<keyword evidence="7" id="KW-0406">Ion transport</keyword>
<evidence type="ECO:0000256" key="3">
    <source>
        <dbReference type="ARBA" id="ARBA00022449"/>
    </source>
</evidence>
<evidence type="ECO:0000313" key="12">
    <source>
        <dbReference type="EMBL" id="CDO59550.1"/>
    </source>
</evidence>
<dbReference type="Pfam" id="PF00999">
    <property type="entry name" value="Na_H_Exchanger"/>
    <property type="match status" value="1"/>
</dbReference>
<evidence type="ECO:0000256" key="8">
    <source>
        <dbReference type="ARBA" id="ARBA00023136"/>
    </source>
</evidence>
<evidence type="ECO:0000256" key="9">
    <source>
        <dbReference type="ARBA" id="ARBA00023201"/>
    </source>
</evidence>
<dbReference type="EMBL" id="HG966617">
    <property type="protein sequence ID" value="CDO59550.1"/>
    <property type="molecule type" value="Genomic_DNA"/>
</dbReference>
<feature type="transmembrane region" description="Helical" evidence="10">
    <location>
        <begin position="66"/>
        <end position="84"/>
    </location>
</feature>
<evidence type="ECO:0000256" key="2">
    <source>
        <dbReference type="ARBA" id="ARBA00022448"/>
    </source>
</evidence>
<dbReference type="AlphaFoldDB" id="X5MLK0"/>
<dbReference type="OrthoDB" id="9793589at2"/>
<keyword evidence="5 10" id="KW-1133">Transmembrane helix</keyword>
<feature type="domain" description="Cation/H+ exchanger transmembrane" evidence="11">
    <location>
        <begin position="13"/>
        <end position="408"/>
    </location>
</feature>
<feature type="transmembrane region" description="Helical" evidence="10">
    <location>
        <begin position="315"/>
        <end position="336"/>
    </location>
</feature>
<dbReference type="RefSeq" id="WP_043950173.1">
    <property type="nucleotide sequence ID" value="NZ_HG966617.1"/>
</dbReference>
<comment type="subcellular location">
    <subcellularLocation>
        <location evidence="1">Membrane</location>
        <topology evidence="1">Multi-pass membrane protein</topology>
    </subcellularLocation>
</comment>
<keyword evidence="13" id="KW-1185">Reference proteome</keyword>
<dbReference type="Proteomes" id="UP000032160">
    <property type="component" value="Chromosome I"/>
</dbReference>
<proteinExistence type="predicted"/>
<feature type="transmembrane region" description="Helical" evidence="10">
    <location>
        <begin position="194"/>
        <end position="216"/>
    </location>
</feature>
<name>X5MLK0_9HYPH</name>
<feature type="transmembrane region" description="Helical" evidence="10">
    <location>
        <begin position="280"/>
        <end position="303"/>
    </location>
</feature>
<feature type="transmembrane region" description="Helical" evidence="10">
    <location>
        <begin position="128"/>
        <end position="151"/>
    </location>
</feature>
<evidence type="ECO:0000256" key="5">
    <source>
        <dbReference type="ARBA" id="ARBA00022989"/>
    </source>
</evidence>
<dbReference type="PANTHER" id="PTHR43562:SF3">
    <property type="entry name" value="SODIUM ION_PROTON EXCHANGER (EUROFUNG)"/>
    <property type="match status" value="1"/>
</dbReference>
<evidence type="ECO:0000256" key="10">
    <source>
        <dbReference type="SAM" id="Phobius"/>
    </source>
</evidence>
<dbReference type="GO" id="GO:0015297">
    <property type="term" value="F:antiporter activity"/>
    <property type="evidence" value="ECO:0007669"/>
    <property type="project" value="UniProtKB-KW"/>
</dbReference>
<dbReference type="KEGG" id="pect:BN1012_Phect1336"/>
<evidence type="ECO:0000256" key="4">
    <source>
        <dbReference type="ARBA" id="ARBA00022692"/>
    </source>
</evidence>
<dbReference type="PANTHER" id="PTHR43562">
    <property type="entry name" value="NAPA-TYPE SODIUM/HYDROGEN ANTIPORTER"/>
    <property type="match status" value="1"/>
</dbReference>
<gene>
    <name evidence="12" type="ORF">BN1012_Phect1336</name>
</gene>